<gene>
    <name evidence="1" type="ORF">S01H1_50257</name>
</gene>
<dbReference type="PROSITE" id="PS51257">
    <property type="entry name" value="PROKAR_LIPOPROTEIN"/>
    <property type="match status" value="1"/>
</dbReference>
<comment type="caution">
    <text evidence="1">The sequence shown here is derived from an EMBL/GenBank/DDBJ whole genome shotgun (WGS) entry which is preliminary data.</text>
</comment>
<evidence type="ECO:0000313" key="1">
    <source>
        <dbReference type="EMBL" id="GAG27650.1"/>
    </source>
</evidence>
<name>X0WAH9_9ZZZZ</name>
<protein>
    <submittedName>
        <fullName evidence="1">Uncharacterized protein</fullName>
    </submittedName>
</protein>
<dbReference type="AlphaFoldDB" id="X0WAH9"/>
<accession>X0WAH9</accession>
<feature type="non-terminal residue" evidence="1">
    <location>
        <position position="39"/>
    </location>
</feature>
<dbReference type="EMBL" id="BARS01032378">
    <property type="protein sequence ID" value="GAG27650.1"/>
    <property type="molecule type" value="Genomic_DNA"/>
</dbReference>
<reference evidence="1" key="1">
    <citation type="journal article" date="2014" name="Front. Microbiol.">
        <title>High frequency of phylogenetically diverse reductive dehalogenase-homologous genes in deep subseafloor sedimentary metagenomes.</title>
        <authorList>
            <person name="Kawai M."/>
            <person name="Futagami T."/>
            <person name="Toyoda A."/>
            <person name="Takaki Y."/>
            <person name="Nishi S."/>
            <person name="Hori S."/>
            <person name="Arai W."/>
            <person name="Tsubouchi T."/>
            <person name="Morono Y."/>
            <person name="Uchiyama I."/>
            <person name="Ito T."/>
            <person name="Fujiyama A."/>
            <person name="Inagaki F."/>
            <person name="Takami H."/>
        </authorList>
    </citation>
    <scope>NUCLEOTIDE SEQUENCE</scope>
    <source>
        <strain evidence="1">Expedition CK06-06</strain>
    </source>
</reference>
<sequence>MKKAVFILIAVVMTVATATGCVQEQKYTGPVEKITVAAG</sequence>
<proteinExistence type="predicted"/>
<organism evidence="1">
    <name type="scientific">marine sediment metagenome</name>
    <dbReference type="NCBI Taxonomy" id="412755"/>
    <lineage>
        <taxon>unclassified sequences</taxon>
        <taxon>metagenomes</taxon>
        <taxon>ecological metagenomes</taxon>
    </lineage>
</organism>